<keyword evidence="8" id="KW-1133">Transmembrane helix</keyword>
<evidence type="ECO:0000256" key="9">
    <source>
        <dbReference type="ARBA" id="ARBA00023012"/>
    </source>
</evidence>
<evidence type="ECO:0000256" key="10">
    <source>
        <dbReference type="ARBA" id="ARBA00023136"/>
    </source>
</evidence>
<evidence type="ECO:0000313" key="14">
    <source>
        <dbReference type="Proteomes" id="UP000198280"/>
    </source>
</evidence>
<evidence type="ECO:0000256" key="1">
    <source>
        <dbReference type="ARBA" id="ARBA00000085"/>
    </source>
</evidence>
<dbReference type="Gene3D" id="3.30.565.10">
    <property type="entry name" value="Histidine kinase-like ATPase, C-terminal domain"/>
    <property type="match status" value="1"/>
</dbReference>
<dbReference type="SUPFAM" id="SSF55874">
    <property type="entry name" value="ATPase domain of HSP90 chaperone/DNA topoisomerase II/histidine kinase"/>
    <property type="match status" value="1"/>
</dbReference>
<dbReference type="InterPro" id="IPR050428">
    <property type="entry name" value="TCS_sensor_his_kinase"/>
</dbReference>
<comment type="catalytic activity">
    <reaction evidence="1">
        <text>ATP + protein L-histidine = ADP + protein N-phospho-L-histidine.</text>
        <dbReference type="EC" id="2.7.13.3"/>
    </reaction>
</comment>
<dbReference type="SMART" id="SM00387">
    <property type="entry name" value="HATPase_c"/>
    <property type="match status" value="1"/>
</dbReference>
<proteinExistence type="predicted"/>
<evidence type="ECO:0000256" key="2">
    <source>
        <dbReference type="ARBA" id="ARBA00004236"/>
    </source>
</evidence>
<evidence type="ECO:0000256" key="8">
    <source>
        <dbReference type="ARBA" id="ARBA00022989"/>
    </source>
</evidence>
<dbReference type="GO" id="GO:0000155">
    <property type="term" value="F:phosphorelay sensor kinase activity"/>
    <property type="evidence" value="ECO:0007669"/>
    <property type="project" value="InterPro"/>
</dbReference>
<evidence type="ECO:0000256" key="6">
    <source>
        <dbReference type="ARBA" id="ARBA00022692"/>
    </source>
</evidence>
<dbReference type="InterPro" id="IPR004358">
    <property type="entry name" value="Sig_transdc_His_kin-like_C"/>
</dbReference>
<dbReference type="InterPro" id="IPR003660">
    <property type="entry name" value="HAMP_dom"/>
</dbReference>
<dbReference type="Gene3D" id="6.10.340.10">
    <property type="match status" value="1"/>
</dbReference>
<keyword evidence="6" id="KW-0812">Transmembrane</keyword>
<dbReference type="SMART" id="SM00388">
    <property type="entry name" value="HisKA"/>
    <property type="match status" value="1"/>
</dbReference>
<evidence type="ECO:0000259" key="12">
    <source>
        <dbReference type="PROSITE" id="PS50885"/>
    </source>
</evidence>
<dbReference type="PROSITE" id="PS50885">
    <property type="entry name" value="HAMP"/>
    <property type="match status" value="1"/>
</dbReference>
<feature type="domain" description="HAMP" evidence="12">
    <location>
        <begin position="182"/>
        <end position="236"/>
    </location>
</feature>
<dbReference type="Pfam" id="PF00512">
    <property type="entry name" value="HisKA"/>
    <property type="match status" value="1"/>
</dbReference>
<dbReference type="InterPro" id="IPR003594">
    <property type="entry name" value="HATPase_dom"/>
</dbReference>
<dbReference type="PANTHER" id="PTHR45436">
    <property type="entry name" value="SENSOR HISTIDINE KINASE YKOH"/>
    <property type="match status" value="1"/>
</dbReference>
<keyword evidence="10" id="KW-0472">Membrane</keyword>
<dbReference type="InterPro" id="IPR036097">
    <property type="entry name" value="HisK_dim/P_sf"/>
</dbReference>
<dbReference type="EMBL" id="FZOF01000004">
    <property type="protein sequence ID" value="SNS28899.1"/>
    <property type="molecule type" value="Genomic_DNA"/>
</dbReference>
<evidence type="ECO:0000256" key="3">
    <source>
        <dbReference type="ARBA" id="ARBA00012438"/>
    </source>
</evidence>
<dbReference type="Proteomes" id="UP000198280">
    <property type="component" value="Unassembled WGS sequence"/>
</dbReference>
<organism evidence="13 14">
    <name type="scientific">Actinacidiphila glaucinigra</name>
    <dbReference type="NCBI Taxonomy" id="235986"/>
    <lineage>
        <taxon>Bacteria</taxon>
        <taxon>Bacillati</taxon>
        <taxon>Actinomycetota</taxon>
        <taxon>Actinomycetes</taxon>
        <taxon>Kitasatosporales</taxon>
        <taxon>Streptomycetaceae</taxon>
        <taxon>Actinacidiphila</taxon>
    </lineage>
</organism>
<dbReference type="FunFam" id="1.10.287.130:FF:000001">
    <property type="entry name" value="Two-component sensor histidine kinase"/>
    <property type="match status" value="1"/>
</dbReference>
<evidence type="ECO:0000256" key="5">
    <source>
        <dbReference type="ARBA" id="ARBA00022679"/>
    </source>
</evidence>
<dbReference type="InterPro" id="IPR003661">
    <property type="entry name" value="HisK_dim/P_dom"/>
</dbReference>
<dbReference type="InterPro" id="IPR005467">
    <property type="entry name" value="His_kinase_dom"/>
</dbReference>
<dbReference type="RefSeq" id="WP_089223528.1">
    <property type="nucleotide sequence ID" value="NZ_FZOF01000004.1"/>
</dbReference>
<gene>
    <name evidence="13" type="ORF">SAMN05216252_104453</name>
</gene>
<dbReference type="PROSITE" id="PS50109">
    <property type="entry name" value="HIS_KIN"/>
    <property type="match status" value="1"/>
</dbReference>
<dbReference type="PRINTS" id="PR00344">
    <property type="entry name" value="BCTRLSENSOR"/>
</dbReference>
<dbReference type="InterPro" id="IPR036890">
    <property type="entry name" value="HATPase_C_sf"/>
</dbReference>
<protein>
    <recommendedName>
        <fullName evidence="3">histidine kinase</fullName>
        <ecNumber evidence="3">2.7.13.3</ecNumber>
    </recommendedName>
</protein>
<keyword evidence="4" id="KW-0597">Phosphoprotein</keyword>
<accession>A0A239D9C5</accession>
<dbReference type="OrthoDB" id="9786919at2"/>
<dbReference type="CDD" id="cd06225">
    <property type="entry name" value="HAMP"/>
    <property type="match status" value="1"/>
</dbReference>
<dbReference type="AlphaFoldDB" id="A0A239D9C5"/>
<dbReference type="SUPFAM" id="SSF47384">
    <property type="entry name" value="Homodimeric domain of signal transducing histidine kinase"/>
    <property type="match status" value="1"/>
</dbReference>
<feature type="domain" description="Histidine kinase" evidence="11">
    <location>
        <begin position="251"/>
        <end position="472"/>
    </location>
</feature>
<evidence type="ECO:0000256" key="4">
    <source>
        <dbReference type="ARBA" id="ARBA00022553"/>
    </source>
</evidence>
<keyword evidence="14" id="KW-1185">Reference proteome</keyword>
<dbReference type="PANTHER" id="PTHR45436:SF5">
    <property type="entry name" value="SENSOR HISTIDINE KINASE TRCS"/>
    <property type="match status" value="1"/>
</dbReference>
<sequence length="474" mass="50799">METPGRRRRLRWWPRSLYWRLALGFLAITTIGVAAADVYAARALAEGLRNRLDQQLASIRQDRLDELESSSDLEPAGATAVVLLTDAIGRVVQRESGAMVERAVIRLSGADLDRMATTGRAGAVGPAPMRAVVEKLPDGGYLVVAESTADDAATVHNLVVIEAVSGVPLIAGVVLGALYFSRRTISPLKEITATARRFAAEGAPSQRVSAPVSTAEVEALADAFNAMLGRVDEEFNRRRKAEEQLRDFVGAASHELRTPLTAIGGYAQLVRFGALDDPARLDDAMRRVQNETRRMSVLVDELLLLARLDQGRPLECRPVDLAELCADAVADTRVTAPDRPVTLVVEPGPHVVTGDPDRLRQVVTNLLANVVAHTAHDVPAEVRVGREGDEQIVDVIDGGPGIPEELRERVFERFFRAGGGPARPALRDDHPAPGSGLGLSIVAAIAAAHSGSVRVEASESGAWFRVRLPALTGA</sequence>
<keyword evidence="5" id="KW-0808">Transferase</keyword>
<evidence type="ECO:0000256" key="7">
    <source>
        <dbReference type="ARBA" id="ARBA00022777"/>
    </source>
</evidence>
<evidence type="ECO:0000259" key="11">
    <source>
        <dbReference type="PROSITE" id="PS50109"/>
    </source>
</evidence>
<dbReference type="GO" id="GO:0005886">
    <property type="term" value="C:plasma membrane"/>
    <property type="evidence" value="ECO:0007669"/>
    <property type="project" value="UniProtKB-SubCell"/>
</dbReference>
<reference evidence="13 14" key="1">
    <citation type="submission" date="2017-06" db="EMBL/GenBank/DDBJ databases">
        <authorList>
            <person name="Kim H.J."/>
            <person name="Triplett B.A."/>
        </authorList>
    </citation>
    <scope>NUCLEOTIDE SEQUENCE [LARGE SCALE GENOMIC DNA]</scope>
    <source>
        <strain evidence="13 14">CGMCC 4.1858</strain>
    </source>
</reference>
<dbReference type="Gene3D" id="1.10.287.130">
    <property type="match status" value="1"/>
</dbReference>
<name>A0A239D9C5_9ACTN</name>
<evidence type="ECO:0000313" key="13">
    <source>
        <dbReference type="EMBL" id="SNS28899.1"/>
    </source>
</evidence>
<dbReference type="Pfam" id="PF02518">
    <property type="entry name" value="HATPase_c"/>
    <property type="match status" value="1"/>
</dbReference>
<dbReference type="Pfam" id="PF00672">
    <property type="entry name" value="HAMP"/>
    <property type="match status" value="1"/>
</dbReference>
<keyword evidence="9" id="KW-0902">Two-component regulatory system</keyword>
<dbReference type="CDD" id="cd00082">
    <property type="entry name" value="HisKA"/>
    <property type="match status" value="1"/>
</dbReference>
<comment type="subcellular location">
    <subcellularLocation>
        <location evidence="2">Cell membrane</location>
    </subcellularLocation>
</comment>
<keyword evidence="7 13" id="KW-0418">Kinase</keyword>
<dbReference type="EC" id="2.7.13.3" evidence="3"/>
<dbReference type="CDD" id="cd00075">
    <property type="entry name" value="HATPase"/>
    <property type="match status" value="1"/>
</dbReference>
<dbReference type="SMART" id="SM00304">
    <property type="entry name" value="HAMP"/>
    <property type="match status" value="1"/>
</dbReference>